<evidence type="ECO:0000256" key="8">
    <source>
        <dbReference type="ARBA" id="ARBA00022771"/>
    </source>
</evidence>
<sequence>MVEDEDVCRVCRSEGTEDQPLYHPCKCSGSIRFVHQDCLTEWLRHSKKKYCEVCKYPFSFTPIYDPKMPDTIPIVLFLRRGIRRLYGLVQIWFRALLVGIVWLIALPWATVWIWRFYFWSGESIAFIINGQKVPNRISENNIESSEKSGLSIIYLGLLKGFIWYVPPDAVKFVEYYGDLASKVLSDTFEGQIITCVVVIVFVAAFLLREWIVQNTPAANDNNNINDQVNDGPANEGNVNNNGIMFPVEQMPEEPQVPAVANVANFNGGAFIFQNGHRLPLIQQEPHPPADQVLQQDPVPEPLQQNILGDNVEFNEFNDQHQEENINQQLIADNINTQNESNIMSSENRLGVKLANEDITYEKDDSSLPSEKNVNMDNQKLSMYVPYVDDSKMSIQALISDANREDSKGKNIESNDTVVFPELGDSSSQISQNAVSKDSSPSQFKIENSVIDKDDGFSSSASSSSSGVAGVAIQQGQSSDKLIPTLIGDRRIRPIRKVRTRMGDPVSSSNTIGQSTQNDLDDLSLGGSFTNVDYSEVSSKKEQLGDNNADYDVTPPEVSDSDEESEDINLQEKYPRGINDTYSPSKIIANTVYFAEDSTAHRNSNTNLQGYNDNFGKNDDDDDSSDFDEIDIDEDEGEQYVDDDDDDEGEENDSDDNDNPLEDDENEEDPAEELNVREPNAEVADAPVLPMPAPLFNEAIEPPAVDQGFIEADDEDEENVANEDLEGVLEAIGMRGSLWMLAQNSALMIVLIALCLAGSIWLPFIVGKTVLLIKPLNVIQLPLKLLRKVTDPLVDLVLDTGIPWLWSLVSPLLKSGWNATSPQISPMFEGSILMHYMQDVSDKTEDLLGYAAAIVAKIDPPESEIIAISTISSVNNFSEFLKAQNLTWLVKIIDRWNGFAYGNTPTDKIVCILCGYTVIIFLCAYYLAKTRNAYGATVGRAVQEGLRQQGIVLKVAFFVAIELVIFPIICGILLDLSTLPLFAEATPSSRLEFYLESPITSTFLHWFTGTAFMFHFAVFVSLCREIVRNGVMWFIRDPNDPQFHPIKEILDRPVWTQLKKIGASGIMYSAMIVFGLGSVIYFIRYCFDGILPLQLPFMEPISDFPADLLVFHIVVPVTVTWAKPKRLFRKLFENWWKVTSRVLRLTSFMFGGRHYDEEGTHVRKTLRAFLLCLKAPIPGPGEVIVDENAEVLFKKDGELVRAPSYDGITVVPGRRMLIPVNEDGTLKNPGEVPAGQDDQLNYTVVYIPPNFRARVIIFLFLMWFCGSLFCCSVTVLPLLTGRYIFKSILHHQRAVHDLYTFTVGLYVLWAHYVAIEWITNKIQAIAERQDRNIDWAMVRQKMLQGIIVVVKILYLVLFFGMVIPFLLSLVIELYVILPWKKPTTDIPVISFLQDWALGIVYMKIAYRIVFMLPDNIYSRAINEITGRGIKHLNVQLATTVFIFPIGGSALAAVILPALTAWVIISTFGITNANSIALIIRYIYPVFLALILGYRVQRQMGQLVDSWMQAVRDEEYLIGRRLHNIEPNEQRGNTNNDIIRAQ</sequence>
<feature type="transmembrane region" description="Helical" evidence="15">
    <location>
        <begin position="1474"/>
        <end position="1492"/>
    </location>
</feature>
<dbReference type="Proteomes" id="UP000247702">
    <property type="component" value="Unassembled WGS sequence"/>
</dbReference>
<dbReference type="Pfam" id="PF23113">
    <property type="entry name" value="MARCHF6_C"/>
    <property type="match status" value="1"/>
</dbReference>
<dbReference type="InterPro" id="IPR056521">
    <property type="entry name" value="MARCHF6-like_C"/>
</dbReference>
<dbReference type="GO" id="GO:0061630">
    <property type="term" value="F:ubiquitin protein ligase activity"/>
    <property type="evidence" value="ECO:0007669"/>
    <property type="project" value="UniProtKB-EC"/>
</dbReference>
<dbReference type="PANTHER" id="PTHR13145">
    <property type="entry name" value="SSM4 PROTEIN"/>
    <property type="match status" value="1"/>
</dbReference>
<feature type="transmembrane region" description="Helical" evidence="15">
    <location>
        <begin position="1103"/>
        <end position="1121"/>
    </location>
</feature>
<evidence type="ECO:0000256" key="13">
    <source>
        <dbReference type="PROSITE-ProRule" id="PRU00175"/>
    </source>
</evidence>
<comment type="caution">
    <text evidence="18">The sequence shown here is derived from an EMBL/GenBank/DDBJ whole genome shotgun (WGS) entry which is preliminary data.</text>
</comment>
<dbReference type="GO" id="GO:0008270">
    <property type="term" value="F:zinc ion binding"/>
    <property type="evidence" value="ECO:0007669"/>
    <property type="project" value="UniProtKB-KW"/>
</dbReference>
<keyword evidence="19" id="KW-1185">Reference proteome</keyword>
<feature type="transmembrane region" description="Helical" evidence="15">
    <location>
        <begin position="1254"/>
        <end position="1277"/>
    </location>
</feature>
<dbReference type="Pfam" id="PF12906">
    <property type="entry name" value="RINGv"/>
    <property type="match status" value="1"/>
</dbReference>
<evidence type="ECO:0000259" key="16">
    <source>
        <dbReference type="PROSITE" id="PS50089"/>
    </source>
</evidence>
<evidence type="ECO:0000259" key="17">
    <source>
        <dbReference type="PROSITE" id="PS51292"/>
    </source>
</evidence>
<feature type="compositionally biased region" description="Polar residues" evidence="14">
    <location>
        <begin position="505"/>
        <end position="517"/>
    </location>
</feature>
<proteinExistence type="predicted"/>
<evidence type="ECO:0000256" key="11">
    <source>
        <dbReference type="ARBA" id="ARBA00022989"/>
    </source>
</evidence>
<dbReference type="InterPro" id="IPR011016">
    <property type="entry name" value="Znf_RING-CH"/>
</dbReference>
<dbReference type="FunFam" id="3.30.40.10:FF:000287">
    <property type="entry name" value="RING finger membrane protein"/>
    <property type="match status" value="1"/>
</dbReference>
<feature type="transmembrane region" description="Helical" evidence="15">
    <location>
        <begin position="1394"/>
        <end position="1412"/>
    </location>
</feature>
<dbReference type="InterPro" id="IPR001841">
    <property type="entry name" value="Znf_RING"/>
</dbReference>
<accession>A0A2Z6S8Y4</accession>
<dbReference type="EMBL" id="BEXD01004037">
    <property type="protein sequence ID" value="GBC05910.1"/>
    <property type="molecule type" value="Genomic_DNA"/>
</dbReference>
<evidence type="ECO:0000313" key="19">
    <source>
        <dbReference type="Proteomes" id="UP000247702"/>
    </source>
</evidence>
<keyword evidence="8 13" id="KW-0863">Zinc-finger</keyword>
<comment type="catalytic activity">
    <reaction evidence="1">
        <text>S-ubiquitinyl-[E2 ubiquitin-conjugating enzyme]-L-cysteine + [acceptor protein]-L-lysine = [E2 ubiquitin-conjugating enzyme]-L-cysteine + N(6)-ubiquitinyl-[acceptor protein]-L-lysine.</text>
        <dbReference type="EC" id="2.3.2.27"/>
    </reaction>
</comment>
<dbReference type="SMART" id="SM00744">
    <property type="entry name" value="RINGv"/>
    <property type="match status" value="1"/>
</dbReference>
<dbReference type="PANTHER" id="PTHR13145:SF0">
    <property type="entry name" value="E3 UBIQUITIN-PROTEIN LIGASE MARCHF6"/>
    <property type="match status" value="1"/>
</dbReference>
<evidence type="ECO:0000256" key="1">
    <source>
        <dbReference type="ARBA" id="ARBA00000900"/>
    </source>
</evidence>
<feature type="transmembrane region" description="Helical" evidence="15">
    <location>
        <begin position="1345"/>
        <end position="1374"/>
    </location>
</feature>
<dbReference type="GO" id="GO:0005789">
    <property type="term" value="C:endoplasmic reticulum membrane"/>
    <property type="evidence" value="ECO:0007669"/>
    <property type="project" value="TreeGrafter"/>
</dbReference>
<feature type="compositionally biased region" description="Polar residues" evidence="14">
    <location>
        <begin position="601"/>
        <end position="611"/>
    </location>
</feature>
<evidence type="ECO:0000256" key="7">
    <source>
        <dbReference type="ARBA" id="ARBA00022723"/>
    </source>
</evidence>
<evidence type="ECO:0000256" key="15">
    <source>
        <dbReference type="SAM" id="Phobius"/>
    </source>
</evidence>
<protein>
    <recommendedName>
        <fullName evidence="4">RING-type E3 ubiquitin transferase</fullName>
        <ecNumber evidence="4">2.3.2.27</ecNumber>
    </recommendedName>
</protein>
<feature type="compositionally biased region" description="Acidic residues" evidence="14">
    <location>
        <begin position="618"/>
        <end position="671"/>
    </location>
</feature>
<feature type="transmembrane region" description="Helical" evidence="15">
    <location>
        <begin position="85"/>
        <end position="105"/>
    </location>
</feature>
<feature type="compositionally biased region" description="Acidic residues" evidence="14">
    <location>
        <begin position="558"/>
        <end position="568"/>
    </location>
</feature>
<keyword evidence="9" id="KW-0833">Ubl conjugation pathway</keyword>
<gene>
    <name evidence="18" type="ORF">RclHR1_00650029</name>
</gene>
<dbReference type="InterPro" id="IPR013083">
    <property type="entry name" value="Znf_RING/FYVE/PHD"/>
</dbReference>
<evidence type="ECO:0000256" key="4">
    <source>
        <dbReference type="ARBA" id="ARBA00012483"/>
    </source>
</evidence>
<dbReference type="PROSITE" id="PS50089">
    <property type="entry name" value="ZF_RING_2"/>
    <property type="match status" value="1"/>
</dbReference>
<keyword evidence="7" id="KW-0479">Metal-binding</keyword>
<evidence type="ECO:0000256" key="3">
    <source>
        <dbReference type="ARBA" id="ARBA00004906"/>
    </source>
</evidence>
<keyword evidence="10" id="KW-0862">Zinc</keyword>
<dbReference type="Gene3D" id="3.30.40.10">
    <property type="entry name" value="Zinc/RING finger domain, C3HC4 (zinc finger)"/>
    <property type="match status" value="1"/>
</dbReference>
<dbReference type="PROSITE" id="PS51292">
    <property type="entry name" value="ZF_RING_CH"/>
    <property type="match status" value="1"/>
</dbReference>
<feature type="transmembrane region" description="Helical" evidence="15">
    <location>
        <begin position="1064"/>
        <end position="1083"/>
    </location>
</feature>
<comment type="subcellular location">
    <subcellularLocation>
        <location evidence="2">Membrane</location>
        <topology evidence="2">Multi-pass membrane protein</topology>
    </subcellularLocation>
</comment>
<feature type="region of interest" description="Disordered" evidence="14">
    <location>
        <begin position="601"/>
        <end position="682"/>
    </location>
</feature>
<evidence type="ECO:0000256" key="6">
    <source>
        <dbReference type="ARBA" id="ARBA00022692"/>
    </source>
</evidence>
<dbReference type="GO" id="GO:0036503">
    <property type="term" value="P:ERAD pathway"/>
    <property type="evidence" value="ECO:0007669"/>
    <property type="project" value="TreeGrafter"/>
</dbReference>
<feature type="transmembrane region" description="Helical" evidence="15">
    <location>
        <begin position="908"/>
        <end position="927"/>
    </location>
</feature>
<feature type="transmembrane region" description="Helical" evidence="15">
    <location>
        <begin position="1002"/>
        <end position="1022"/>
    </location>
</feature>
<evidence type="ECO:0000313" key="18">
    <source>
        <dbReference type="EMBL" id="GBC05910.1"/>
    </source>
</evidence>
<keyword evidence="5" id="KW-0808">Transferase</keyword>
<keyword evidence="12 15" id="KW-0472">Membrane</keyword>
<dbReference type="STRING" id="94130.A0A2Z6S8Y4"/>
<evidence type="ECO:0000256" key="10">
    <source>
        <dbReference type="ARBA" id="ARBA00022833"/>
    </source>
</evidence>
<feature type="region of interest" description="Disordered" evidence="14">
    <location>
        <begin position="535"/>
        <end position="576"/>
    </location>
</feature>
<dbReference type="CDD" id="cd16702">
    <property type="entry name" value="RING_CH-C4HC3_MARCH6"/>
    <property type="match status" value="1"/>
</dbReference>
<dbReference type="EC" id="2.3.2.27" evidence="4"/>
<feature type="transmembrane region" description="Helical" evidence="15">
    <location>
        <begin position="188"/>
        <end position="207"/>
    </location>
</feature>
<evidence type="ECO:0000256" key="12">
    <source>
        <dbReference type="ARBA" id="ARBA00023136"/>
    </source>
</evidence>
<keyword evidence="6 15" id="KW-0812">Transmembrane</keyword>
<evidence type="ECO:0000256" key="14">
    <source>
        <dbReference type="SAM" id="MobiDB-lite"/>
    </source>
</evidence>
<feature type="transmembrane region" description="Helical" evidence="15">
    <location>
        <begin position="954"/>
        <end position="982"/>
    </location>
</feature>
<feature type="transmembrane region" description="Helical" evidence="15">
    <location>
        <begin position="744"/>
        <end position="765"/>
    </location>
</feature>
<name>A0A2Z6S8Y4_9GLOM</name>
<feature type="region of interest" description="Disordered" evidence="14">
    <location>
        <begin position="419"/>
        <end position="441"/>
    </location>
</feature>
<feature type="region of interest" description="Disordered" evidence="14">
    <location>
        <begin position="499"/>
        <end position="523"/>
    </location>
</feature>
<feature type="transmembrane region" description="Helical" evidence="15">
    <location>
        <begin position="1433"/>
        <end position="1462"/>
    </location>
</feature>
<evidence type="ECO:0000256" key="5">
    <source>
        <dbReference type="ARBA" id="ARBA00022679"/>
    </source>
</evidence>
<feature type="domain" description="RING-CH-type" evidence="17">
    <location>
        <begin position="1"/>
        <end position="61"/>
    </location>
</feature>
<feature type="transmembrane region" description="Helical" evidence="15">
    <location>
        <begin position="1297"/>
        <end position="1317"/>
    </location>
</feature>
<feature type="compositionally biased region" description="Polar residues" evidence="14">
    <location>
        <begin position="424"/>
        <end position="441"/>
    </location>
</feature>
<evidence type="ECO:0000256" key="2">
    <source>
        <dbReference type="ARBA" id="ARBA00004141"/>
    </source>
</evidence>
<keyword evidence="11 15" id="KW-1133">Transmembrane helix</keyword>
<reference evidence="18 19" key="1">
    <citation type="submission" date="2017-11" db="EMBL/GenBank/DDBJ databases">
        <title>The genome of Rhizophagus clarus HR1 reveals common genetic basis of auxotrophy among arbuscular mycorrhizal fungi.</title>
        <authorList>
            <person name="Kobayashi Y."/>
        </authorList>
    </citation>
    <scope>NUCLEOTIDE SEQUENCE [LARGE SCALE GENOMIC DNA]</scope>
    <source>
        <strain evidence="18 19">HR1</strain>
    </source>
</reference>
<comment type="pathway">
    <text evidence="3">Protein modification; protein ubiquitination.</text>
</comment>
<feature type="domain" description="RING-type" evidence="16">
    <location>
        <begin position="8"/>
        <end position="55"/>
    </location>
</feature>
<evidence type="ECO:0000256" key="9">
    <source>
        <dbReference type="ARBA" id="ARBA00022786"/>
    </source>
</evidence>
<organism evidence="18 19">
    <name type="scientific">Rhizophagus clarus</name>
    <dbReference type="NCBI Taxonomy" id="94130"/>
    <lineage>
        <taxon>Eukaryota</taxon>
        <taxon>Fungi</taxon>
        <taxon>Fungi incertae sedis</taxon>
        <taxon>Mucoromycota</taxon>
        <taxon>Glomeromycotina</taxon>
        <taxon>Glomeromycetes</taxon>
        <taxon>Glomerales</taxon>
        <taxon>Glomeraceae</taxon>
        <taxon>Rhizophagus</taxon>
    </lineage>
</organism>
<dbReference type="SUPFAM" id="SSF57850">
    <property type="entry name" value="RING/U-box"/>
    <property type="match status" value="1"/>
</dbReference>